<evidence type="ECO:0000313" key="1">
    <source>
        <dbReference type="EMBL" id="MBR0663691.1"/>
    </source>
</evidence>
<evidence type="ECO:0008006" key="3">
    <source>
        <dbReference type="Google" id="ProtNLM"/>
    </source>
</evidence>
<dbReference type="EMBL" id="JAAGBB010000004">
    <property type="protein sequence ID" value="MBR0663691.1"/>
    <property type="molecule type" value="Genomic_DNA"/>
</dbReference>
<proteinExistence type="predicted"/>
<dbReference type="Proteomes" id="UP001196870">
    <property type="component" value="Unassembled WGS sequence"/>
</dbReference>
<dbReference type="RefSeq" id="WP_211851275.1">
    <property type="nucleotide sequence ID" value="NZ_JAAGBB010000004.1"/>
</dbReference>
<organism evidence="1 2">
    <name type="scientific">Plastoroseomonas hellenica</name>
    <dbReference type="NCBI Taxonomy" id="2687306"/>
    <lineage>
        <taxon>Bacteria</taxon>
        <taxon>Pseudomonadati</taxon>
        <taxon>Pseudomonadota</taxon>
        <taxon>Alphaproteobacteria</taxon>
        <taxon>Acetobacterales</taxon>
        <taxon>Acetobacteraceae</taxon>
        <taxon>Plastoroseomonas</taxon>
    </lineage>
</organism>
<gene>
    <name evidence="1" type="ORF">GXW71_04900</name>
</gene>
<accession>A0ABS5ETR1</accession>
<sequence length="54" mass="5661">MRIALAAALLAMAFLPGCQERPQTFHVLPAFERGLLALAAPPDGAILPAHPRAS</sequence>
<protein>
    <recommendedName>
        <fullName evidence="3">Lipoprotein</fullName>
    </recommendedName>
</protein>
<keyword evidence="2" id="KW-1185">Reference proteome</keyword>
<evidence type="ECO:0000313" key="2">
    <source>
        <dbReference type="Proteomes" id="UP001196870"/>
    </source>
</evidence>
<comment type="caution">
    <text evidence="1">The sequence shown here is derived from an EMBL/GenBank/DDBJ whole genome shotgun (WGS) entry which is preliminary data.</text>
</comment>
<name>A0ABS5ETR1_9PROT</name>
<reference evidence="2" key="1">
    <citation type="journal article" date="2021" name="Syst. Appl. Microbiol.">
        <title>Roseomonas hellenica sp. nov., isolated from roots of wild-growing Alkanna tinctoria.</title>
        <authorList>
            <person name="Rat A."/>
            <person name="Naranjo H.D."/>
            <person name="Lebbe L."/>
            <person name="Cnockaert M."/>
            <person name="Krigas N."/>
            <person name="Grigoriadou K."/>
            <person name="Maloupa E."/>
            <person name="Willems A."/>
        </authorList>
    </citation>
    <scope>NUCLEOTIDE SEQUENCE [LARGE SCALE GENOMIC DNA]</scope>
    <source>
        <strain evidence="2">LMG 31523</strain>
    </source>
</reference>